<evidence type="ECO:0000256" key="10">
    <source>
        <dbReference type="ARBA" id="ARBA00023180"/>
    </source>
</evidence>
<dbReference type="InterPro" id="IPR011527">
    <property type="entry name" value="ABC1_TM_dom"/>
</dbReference>
<feature type="transmembrane region" description="Helical" evidence="12">
    <location>
        <begin position="903"/>
        <end position="926"/>
    </location>
</feature>
<gene>
    <name evidence="15" type="ORF">P875_00033757</name>
</gene>
<dbReference type="InterPro" id="IPR003593">
    <property type="entry name" value="AAA+_ATPase"/>
</dbReference>
<feature type="transmembrane region" description="Helical" evidence="12">
    <location>
        <begin position="196"/>
        <end position="213"/>
    </location>
</feature>
<evidence type="ECO:0000256" key="1">
    <source>
        <dbReference type="ARBA" id="ARBA00004651"/>
    </source>
</evidence>
<reference evidence="15 16" key="1">
    <citation type="submission" date="2015-02" db="EMBL/GenBank/DDBJ databases">
        <title>Draft genome sequence of Aspergillus parasiticus SU-1.</title>
        <authorList>
            <person name="Yu J."/>
            <person name="Fedorova N."/>
            <person name="Yin Y."/>
            <person name="Losada L."/>
            <person name="Zafar N."/>
            <person name="Taujale R."/>
            <person name="Ehrlich K.C."/>
            <person name="Bhatnagar D."/>
            <person name="Cleveland T.E."/>
            <person name="Bennett J.W."/>
            <person name="Nierman W.C."/>
        </authorList>
    </citation>
    <scope>NUCLEOTIDE SEQUENCE [LARGE SCALE GENOMIC DNA]</scope>
    <source>
        <strain evidence="16">ATCC 56775 / NRRL 5862 / SRRC 143 / SU-1</strain>
    </source>
</reference>
<feature type="domain" description="ABC transporter" evidence="13">
    <location>
        <begin position="1225"/>
        <end position="1455"/>
    </location>
</feature>
<keyword evidence="3" id="KW-0813">Transport</keyword>
<evidence type="ECO:0000256" key="9">
    <source>
        <dbReference type="ARBA" id="ARBA00023136"/>
    </source>
</evidence>
<evidence type="ECO:0000256" key="7">
    <source>
        <dbReference type="ARBA" id="ARBA00022840"/>
    </source>
</evidence>
<dbReference type="PANTHER" id="PTHR24223">
    <property type="entry name" value="ATP-BINDING CASSETTE SUB-FAMILY C"/>
    <property type="match status" value="1"/>
</dbReference>
<evidence type="ECO:0000256" key="12">
    <source>
        <dbReference type="SAM" id="Phobius"/>
    </source>
</evidence>
<sequence>MEACVDDNQFGPRVNPRCRSFDFTLLFEDVFFIAMPAAVLLVLLPLRLRWLHRTTVKVKTYQLAIWKLSLLIVLFVLQILFVALRLRTPAIRTNASLAAGILNIVATFAAACASFLEDQRSIRPSDLLVIYLTMAAMCAIAPLRSLWSISPTNACTGLWTALFAITVACLCMESVHKTGLLRLQSYSPTKEQVCGFWSRSLFIWILSLFRIGYSHILRMEDIPEVDHDLRGEVTGEKLRKAWEKSRGKHRLVRATFAAYQFSCLSAILPRLALSAFTFAQPFLITATVNYINIPSSSESQKYGQAIVGAYVLVYAGYAISTAVYWRQTYRFITMLRSGLISIIYDQTLGLSPEDLSDTAAVTMMGTDVERIESSLRALHEAWASILEVAIAIWLLSRQIWIACLIPLVIAVVSVIAMIPISTKTGEAQKQWIDRVQKRLSVVSGTLNDIKGVHMLGLTDRLFFLISELRKLEVETSKRFRKLLIWQIAICKLDSMRHINDYPVANLLLANVPMEFSPFATFAIYAIISVVKQDTTLLSAQAFTSLALISLLTGPLLNFCQAMPALAQAVSCFDRIDEYLTVDPQSSKRPTSTDSIARLSDDGVELQQKPSGALPEGLLASFQAVTISKSPGAEAVFDRLTLNIRRGMTMITGPVGCGKTTLLESILGASFVKSGSVVASLSRAAYCSQVPWIQNQTIRQNIVGPNGFDEKWFRYTCWACGLENDLQTISDGDAHMAGSNGISLSGGQKQRIALARALYSRPKIIILDDPFSGLDLKTIALISKRLFGNEGYFRAEGVSVVLSTNSYYLLAHADEVILLDNGQVVEQGTYQYILERSPEIATKLQDLHENASASDIADTQVDDSEHRSESPSGTGPDTTHQAVDWSRQRGTWSVYQYYFRRAGYVSLFIFLIFAIIYSFSSVFSTLWLQWWVEENERKPNSRLGMYVGVYGLIFTFSFVGIIAACWMIFVRMMTATSLNLHSDLLKAALGAPFGFFQATDTGSTTNRFGQDMELIDMNLPLYAVNFVESVLACFFRLIVLCVIGRYLASSIPLLALVLFCVQVYYLRTSRQIRLLDIEAKAPLYSHFLETIQGITTIRAFGWETHFQKETQLRVNSSQKPVYMLFCVQQWLTLVLDLVVGGIAVLLAAVVTSLKGNFSAASIGVALTMLLTFNQTITRTIKMWTMVEISIGAVSRVRNFVQDTPSTKRDFNPESGRLPDVASNGAIDFEDVFAGHSFNEAPILKGITLSINPGQKIAVCGPSGSGKTSLIMALLGMIEIKQGRVLLDGNDLSSERQALRGNINVIPQDPLFLPGTARFNLDPRQRANDEKIADAVKAVGLWSRFCAKGGLDEEFVPSDWSVGQKQLLALARTLVHKAPILLLDEATSSVDWETETIMQDIIDKEFASQTIIAVCHRFRFIDRFDRVAVIQQGELVEYDDPTTLLESDTEFRRLFRALQESSASGA</sequence>
<dbReference type="FunFam" id="1.20.1560.10:FF:000066">
    <property type="entry name" value="ABC multidrug transporter (Eurofung)"/>
    <property type="match status" value="1"/>
</dbReference>
<evidence type="ECO:0000256" key="11">
    <source>
        <dbReference type="SAM" id="MobiDB-lite"/>
    </source>
</evidence>
<dbReference type="GO" id="GO:0140359">
    <property type="term" value="F:ABC-type transporter activity"/>
    <property type="evidence" value="ECO:0007669"/>
    <property type="project" value="InterPro"/>
</dbReference>
<accession>A0A0F0I8A8</accession>
<keyword evidence="10" id="KW-0325">Glycoprotein</keyword>
<evidence type="ECO:0000256" key="4">
    <source>
        <dbReference type="ARBA" id="ARBA00022475"/>
    </source>
</evidence>
<feature type="transmembrane region" description="Helical" evidence="12">
    <location>
        <begin position="399"/>
        <end position="420"/>
    </location>
</feature>
<dbReference type="InterPro" id="IPR044726">
    <property type="entry name" value="ABCC_6TM_D2"/>
</dbReference>
<dbReference type="FunFam" id="3.40.50.300:FF:002145">
    <property type="entry name" value="ABC transporter (MsbA subfamily)"/>
    <property type="match status" value="1"/>
</dbReference>
<feature type="transmembrane region" description="Helical" evidence="12">
    <location>
        <begin position="274"/>
        <end position="293"/>
    </location>
</feature>
<dbReference type="GO" id="GO:0016887">
    <property type="term" value="F:ATP hydrolysis activity"/>
    <property type="evidence" value="ECO:0007669"/>
    <property type="project" value="InterPro"/>
</dbReference>
<name>A0A0F0I8A8_ASPPU</name>
<dbReference type="Gene3D" id="1.20.1560.10">
    <property type="entry name" value="ABC transporter type 1, transmembrane domain"/>
    <property type="match status" value="2"/>
</dbReference>
<dbReference type="InterPro" id="IPR017871">
    <property type="entry name" value="ABC_transporter-like_CS"/>
</dbReference>
<feature type="compositionally biased region" description="Polar residues" evidence="11">
    <location>
        <begin position="869"/>
        <end position="880"/>
    </location>
</feature>
<feature type="transmembrane region" description="Helical" evidence="12">
    <location>
        <begin position="539"/>
        <end position="558"/>
    </location>
</feature>
<dbReference type="InterPro" id="IPR003439">
    <property type="entry name" value="ABC_transporter-like_ATP-bd"/>
</dbReference>
<dbReference type="InterPro" id="IPR056227">
    <property type="entry name" value="TMD0_ABC"/>
</dbReference>
<feature type="transmembrane region" description="Helical" evidence="12">
    <location>
        <begin position="96"/>
        <end position="116"/>
    </location>
</feature>
<dbReference type="STRING" id="1403190.A0A0F0I8A8"/>
<evidence type="ECO:0000259" key="14">
    <source>
        <dbReference type="PROSITE" id="PS50929"/>
    </source>
</evidence>
<feature type="transmembrane region" description="Helical" evidence="12">
    <location>
        <begin position="128"/>
        <end position="146"/>
    </location>
</feature>
<protein>
    <submittedName>
        <fullName evidence="15">Multi drug resistance-associated protein MRP</fullName>
    </submittedName>
</protein>
<feature type="domain" description="ABC transporter" evidence="13">
    <location>
        <begin position="621"/>
        <end position="845"/>
    </location>
</feature>
<keyword evidence="4" id="KW-1003">Cell membrane</keyword>
<proteinExistence type="inferred from homology"/>
<feature type="transmembrane region" description="Helical" evidence="12">
    <location>
        <begin position="1120"/>
        <end position="1148"/>
    </location>
</feature>
<evidence type="ECO:0000256" key="2">
    <source>
        <dbReference type="ARBA" id="ARBA00009726"/>
    </source>
</evidence>
<dbReference type="OrthoDB" id="6500128at2759"/>
<dbReference type="FunFam" id="1.20.1560.10:FF:000055">
    <property type="entry name" value="ABC multidrug transporter (Eurofung)"/>
    <property type="match status" value="1"/>
</dbReference>
<evidence type="ECO:0000256" key="3">
    <source>
        <dbReference type="ARBA" id="ARBA00022448"/>
    </source>
</evidence>
<keyword evidence="7" id="KW-0067">ATP-binding</keyword>
<evidence type="ECO:0000256" key="5">
    <source>
        <dbReference type="ARBA" id="ARBA00022692"/>
    </source>
</evidence>
<feature type="transmembrane region" description="Helical" evidence="12">
    <location>
        <begin position="1154"/>
        <end position="1171"/>
    </location>
</feature>
<comment type="subcellular location">
    <subcellularLocation>
        <location evidence="1">Cell membrane</location>
        <topology evidence="1">Multi-pass membrane protein</topology>
    </subcellularLocation>
</comment>
<feature type="transmembrane region" description="Helical" evidence="12">
    <location>
        <begin position="946"/>
        <end position="968"/>
    </location>
</feature>
<dbReference type="CDD" id="cd18580">
    <property type="entry name" value="ABC_6TM_ABCC_D2"/>
    <property type="match status" value="1"/>
</dbReference>
<dbReference type="SUPFAM" id="SSF90123">
    <property type="entry name" value="ABC transporter transmembrane region"/>
    <property type="match status" value="2"/>
</dbReference>
<evidence type="ECO:0000259" key="13">
    <source>
        <dbReference type="PROSITE" id="PS50893"/>
    </source>
</evidence>
<feature type="transmembrane region" description="Helical" evidence="12">
    <location>
        <begin position="158"/>
        <end position="176"/>
    </location>
</feature>
<dbReference type="Pfam" id="PF24357">
    <property type="entry name" value="TMD0_ABC"/>
    <property type="match status" value="1"/>
</dbReference>
<dbReference type="EMBL" id="JZEE01000573">
    <property type="protein sequence ID" value="KJK63396.1"/>
    <property type="molecule type" value="Genomic_DNA"/>
</dbReference>
<keyword evidence="5 12" id="KW-0812">Transmembrane</keyword>
<dbReference type="InterPro" id="IPR050173">
    <property type="entry name" value="ABC_transporter_C-like"/>
</dbReference>
<feature type="domain" description="ABC transmembrane type-1" evidence="14">
    <location>
        <begin position="907"/>
        <end position="1186"/>
    </location>
</feature>
<dbReference type="Pfam" id="PF00005">
    <property type="entry name" value="ABC_tran"/>
    <property type="match status" value="2"/>
</dbReference>
<dbReference type="Proteomes" id="UP000033540">
    <property type="component" value="Unassembled WGS sequence"/>
</dbReference>
<dbReference type="Pfam" id="PF00664">
    <property type="entry name" value="ABC_membrane"/>
    <property type="match status" value="1"/>
</dbReference>
<dbReference type="GO" id="GO:0005524">
    <property type="term" value="F:ATP binding"/>
    <property type="evidence" value="ECO:0007669"/>
    <property type="project" value="UniProtKB-KW"/>
</dbReference>
<keyword evidence="6" id="KW-0547">Nucleotide-binding</keyword>
<dbReference type="CDD" id="cd18579">
    <property type="entry name" value="ABC_6TM_ABCC_D1"/>
    <property type="match status" value="1"/>
</dbReference>
<dbReference type="SMART" id="SM00382">
    <property type="entry name" value="AAA"/>
    <property type="match status" value="2"/>
</dbReference>
<organism evidence="15 16">
    <name type="scientific">Aspergillus parasiticus (strain ATCC 56775 / NRRL 5862 / SRRC 143 / SU-1)</name>
    <dbReference type="NCBI Taxonomy" id="1403190"/>
    <lineage>
        <taxon>Eukaryota</taxon>
        <taxon>Fungi</taxon>
        <taxon>Dikarya</taxon>
        <taxon>Ascomycota</taxon>
        <taxon>Pezizomycotina</taxon>
        <taxon>Eurotiomycetes</taxon>
        <taxon>Eurotiomycetidae</taxon>
        <taxon>Eurotiales</taxon>
        <taxon>Aspergillaceae</taxon>
        <taxon>Aspergillus</taxon>
        <taxon>Aspergillus subgen. Circumdati</taxon>
    </lineage>
</organism>
<keyword evidence="8 12" id="KW-1133">Transmembrane helix</keyword>
<evidence type="ECO:0000256" key="8">
    <source>
        <dbReference type="ARBA" id="ARBA00022989"/>
    </source>
</evidence>
<dbReference type="Gene3D" id="3.40.50.300">
    <property type="entry name" value="P-loop containing nucleotide triphosphate hydrolases"/>
    <property type="match status" value="2"/>
</dbReference>
<feature type="transmembrane region" description="Helical" evidence="12">
    <location>
        <begin position="503"/>
        <end position="527"/>
    </location>
</feature>
<dbReference type="InterPro" id="IPR044746">
    <property type="entry name" value="ABCC_6TM_D1"/>
</dbReference>
<dbReference type="GO" id="GO:0005886">
    <property type="term" value="C:plasma membrane"/>
    <property type="evidence" value="ECO:0007669"/>
    <property type="project" value="UniProtKB-SubCell"/>
</dbReference>
<dbReference type="SUPFAM" id="SSF52540">
    <property type="entry name" value="P-loop containing nucleoside triphosphate hydrolases"/>
    <property type="match status" value="2"/>
</dbReference>
<dbReference type="PROSITE" id="PS00211">
    <property type="entry name" value="ABC_TRANSPORTER_1"/>
    <property type="match status" value="1"/>
</dbReference>
<keyword evidence="9 12" id="KW-0472">Membrane</keyword>
<feature type="transmembrane region" description="Helical" evidence="12">
    <location>
        <begin position="305"/>
        <end position="325"/>
    </location>
</feature>
<feature type="transmembrane region" description="Helical" evidence="12">
    <location>
        <begin position="1045"/>
        <end position="1065"/>
    </location>
</feature>
<dbReference type="PROSITE" id="PS50893">
    <property type="entry name" value="ABC_TRANSPORTER_2"/>
    <property type="match status" value="2"/>
</dbReference>
<dbReference type="PROSITE" id="PS50929">
    <property type="entry name" value="ABC_TM1F"/>
    <property type="match status" value="2"/>
</dbReference>
<evidence type="ECO:0000313" key="15">
    <source>
        <dbReference type="EMBL" id="KJK63396.1"/>
    </source>
</evidence>
<comment type="caution">
    <text evidence="15">The sequence shown here is derived from an EMBL/GenBank/DDBJ whole genome shotgun (WGS) entry which is preliminary data.</text>
</comment>
<comment type="similarity">
    <text evidence="2">Belongs to the ABC transporter superfamily. ABCC family. Conjugate transporter (TC 3.A.1.208) subfamily.</text>
</comment>
<feature type="transmembrane region" description="Helical" evidence="12">
    <location>
        <begin position="23"/>
        <end position="44"/>
    </location>
</feature>
<feature type="region of interest" description="Disordered" evidence="11">
    <location>
        <begin position="854"/>
        <end position="880"/>
    </location>
</feature>
<dbReference type="PANTHER" id="PTHR24223:SF404">
    <property type="entry name" value="ABC MULTIDRUG TRANSPORTER (EUROFUNG)-RELATED"/>
    <property type="match status" value="1"/>
</dbReference>
<feature type="domain" description="ABC transmembrane type-1" evidence="14">
    <location>
        <begin position="271"/>
        <end position="489"/>
    </location>
</feature>
<feature type="transmembrane region" description="Helical" evidence="12">
    <location>
        <begin position="64"/>
        <end position="84"/>
    </location>
</feature>
<evidence type="ECO:0000313" key="16">
    <source>
        <dbReference type="Proteomes" id="UP000033540"/>
    </source>
</evidence>
<evidence type="ECO:0000256" key="6">
    <source>
        <dbReference type="ARBA" id="ARBA00022741"/>
    </source>
</evidence>
<dbReference type="InterPro" id="IPR036640">
    <property type="entry name" value="ABC1_TM_sf"/>
</dbReference>
<dbReference type="InterPro" id="IPR027417">
    <property type="entry name" value="P-loop_NTPase"/>
</dbReference>
<feature type="transmembrane region" description="Helical" evidence="12">
    <location>
        <begin position="1018"/>
        <end position="1039"/>
    </location>
</feature>